<dbReference type="Proteomes" id="UP000427906">
    <property type="component" value="Chromosome"/>
</dbReference>
<accession>A0A5K7YE11</accession>
<dbReference type="InterPro" id="IPR004114">
    <property type="entry name" value="THUMP_dom"/>
</dbReference>
<proteinExistence type="predicted"/>
<dbReference type="GO" id="GO:0070043">
    <property type="term" value="F:rRNA (guanine-N7-)-methyltransferase activity"/>
    <property type="evidence" value="ECO:0007669"/>
    <property type="project" value="TreeGrafter"/>
</dbReference>
<evidence type="ECO:0000256" key="3">
    <source>
        <dbReference type="PROSITE-ProRule" id="PRU00529"/>
    </source>
</evidence>
<organism evidence="5 6">
    <name type="scientific">Desulfosarcina alkanivorans</name>
    <dbReference type="NCBI Taxonomy" id="571177"/>
    <lineage>
        <taxon>Bacteria</taxon>
        <taxon>Pseudomonadati</taxon>
        <taxon>Thermodesulfobacteriota</taxon>
        <taxon>Desulfobacteria</taxon>
        <taxon>Desulfobacterales</taxon>
        <taxon>Desulfosarcinaceae</taxon>
        <taxon>Desulfosarcina</taxon>
    </lineage>
</organism>
<dbReference type="AlphaFoldDB" id="A0A5K7YE11"/>
<dbReference type="InterPro" id="IPR000241">
    <property type="entry name" value="RlmKL-like_Mtase"/>
</dbReference>
<dbReference type="PANTHER" id="PTHR47313:SF1">
    <property type="entry name" value="RIBOSOMAL RNA LARGE SUBUNIT METHYLTRANSFERASE K_L"/>
    <property type="match status" value="1"/>
</dbReference>
<evidence type="ECO:0000259" key="4">
    <source>
        <dbReference type="PROSITE" id="PS51165"/>
    </source>
</evidence>
<dbReference type="KEGG" id="dalk:DSCA_01600"/>
<evidence type="ECO:0000313" key="5">
    <source>
        <dbReference type="EMBL" id="BBO66230.1"/>
    </source>
</evidence>
<dbReference type="InterPro" id="IPR002052">
    <property type="entry name" value="DNA_methylase_N6_adenine_CS"/>
</dbReference>
<name>A0A5K7YE11_9BACT</name>
<dbReference type="GO" id="GO:0008990">
    <property type="term" value="F:rRNA (guanine-N2-)-methyltransferase activity"/>
    <property type="evidence" value="ECO:0007669"/>
    <property type="project" value="TreeGrafter"/>
</dbReference>
<sequence length="379" mass="42928">MSDDRKTHRYFAQIADGLETTGAVELAELGATDTRPARRGIHFQADRASLYRINYCTRLCTRVLAPIQSFACPDAAAIYRAARGIDWSLFFRVDQTFAVFASTAGSTVPHSQFAGLKLKDAVVDQFRDRFGRRPDVDPKTPDLWINLHVEKDRGTVSIDTSGGSLHRRGYRTRSVDAPMQETVAAAMVRLSGWDGRVPLADPMCGSGTLVVEATLAYCRIPAGYLRPRFGFQQLPDYDPQLWKIVKEQADSRIRPLPERLFYASDIDPRAVSATRANCKMIPQARRVNVLRVDFRQIESLENRIILCNPPYGIRMNAQDGLDETYRQLGDFFKQRCKGSTAYVYFGNREMIKRIGLKPSWKKPLRNGGLDGRLVKYEMY</sequence>
<dbReference type="InterPro" id="IPR029063">
    <property type="entry name" value="SAM-dependent_MTases_sf"/>
</dbReference>
<evidence type="ECO:0000256" key="1">
    <source>
        <dbReference type="ARBA" id="ARBA00022603"/>
    </source>
</evidence>
<evidence type="ECO:0000256" key="2">
    <source>
        <dbReference type="ARBA" id="ARBA00022679"/>
    </source>
</evidence>
<keyword evidence="6" id="KW-1185">Reference proteome</keyword>
<dbReference type="GO" id="GO:0003723">
    <property type="term" value="F:RNA binding"/>
    <property type="evidence" value="ECO:0007669"/>
    <property type="project" value="UniProtKB-UniRule"/>
</dbReference>
<feature type="domain" description="THUMP" evidence="4">
    <location>
        <begin position="49"/>
        <end position="160"/>
    </location>
</feature>
<dbReference type="PROSITE" id="PS51165">
    <property type="entry name" value="THUMP"/>
    <property type="match status" value="1"/>
</dbReference>
<dbReference type="Pfam" id="PF01170">
    <property type="entry name" value="UPF0020"/>
    <property type="match status" value="1"/>
</dbReference>
<dbReference type="Gene3D" id="3.30.2130.30">
    <property type="match status" value="1"/>
</dbReference>
<dbReference type="SUPFAM" id="SSF53335">
    <property type="entry name" value="S-adenosyl-L-methionine-dependent methyltransferases"/>
    <property type="match status" value="1"/>
</dbReference>
<dbReference type="EMBL" id="AP021874">
    <property type="protein sequence ID" value="BBO66230.1"/>
    <property type="molecule type" value="Genomic_DNA"/>
</dbReference>
<keyword evidence="2 5" id="KW-0808">Transferase</keyword>
<dbReference type="RefSeq" id="WP_155314641.1">
    <property type="nucleotide sequence ID" value="NZ_AP021874.1"/>
</dbReference>
<dbReference type="PROSITE" id="PS00092">
    <property type="entry name" value="N6_MTASE"/>
    <property type="match status" value="1"/>
</dbReference>
<dbReference type="Gene3D" id="3.40.50.150">
    <property type="entry name" value="Vaccinia Virus protein VP39"/>
    <property type="match status" value="1"/>
</dbReference>
<dbReference type="Pfam" id="PF02926">
    <property type="entry name" value="THUMP"/>
    <property type="match status" value="1"/>
</dbReference>
<evidence type="ECO:0000313" key="6">
    <source>
        <dbReference type="Proteomes" id="UP000427906"/>
    </source>
</evidence>
<dbReference type="InterPro" id="IPR054170">
    <property type="entry name" value="RlmL_1st"/>
</dbReference>
<gene>
    <name evidence="5" type="ORF">DSCA_01600</name>
</gene>
<keyword evidence="1 5" id="KW-0489">Methyltransferase</keyword>
<dbReference type="SMART" id="SM00981">
    <property type="entry name" value="THUMP"/>
    <property type="match status" value="1"/>
</dbReference>
<dbReference type="PANTHER" id="PTHR47313">
    <property type="entry name" value="RIBOSOMAL RNA LARGE SUBUNIT METHYLTRANSFERASE K/L"/>
    <property type="match status" value="1"/>
</dbReference>
<reference evidence="5 6" key="1">
    <citation type="submission" date="2019-11" db="EMBL/GenBank/DDBJ databases">
        <title>Comparative genomics of hydrocarbon-degrading Desulfosarcina strains.</title>
        <authorList>
            <person name="Watanabe M."/>
            <person name="Kojima H."/>
            <person name="Fukui M."/>
        </authorList>
    </citation>
    <scope>NUCLEOTIDE SEQUENCE [LARGE SCALE GENOMIC DNA]</scope>
    <source>
        <strain evidence="5 6">PL12</strain>
    </source>
</reference>
<dbReference type="Pfam" id="PF22020">
    <property type="entry name" value="RlmL_1st"/>
    <property type="match status" value="1"/>
</dbReference>
<dbReference type="CDD" id="cd11715">
    <property type="entry name" value="THUMP_AdoMetMT"/>
    <property type="match status" value="1"/>
</dbReference>
<dbReference type="OrthoDB" id="9809404at2"/>
<protein>
    <submittedName>
        <fullName evidence="5">RNA methyltransferase</fullName>
    </submittedName>
</protein>
<keyword evidence="3" id="KW-0694">RNA-binding</keyword>